<protein>
    <recommendedName>
        <fullName evidence="4">RAB6-interacting golgin</fullName>
    </recommendedName>
</protein>
<organism evidence="2 3">
    <name type="scientific">Vitis rotundifolia</name>
    <name type="common">Muscadine grape</name>
    <dbReference type="NCBI Taxonomy" id="103349"/>
    <lineage>
        <taxon>Eukaryota</taxon>
        <taxon>Viridiplantae</taxon>
        <taxon>Streptophyta</taxon>
        <taxon>Embryophyta</taxon>
        <taxon>Tracheophyta</taxon>
        <taxon>Spermatophyta</taxon>
        <taxon>Magnoliopsida</taxon>
        <taxon>eudicotyledons</taxon>
        <taxon>Gunneridae</taxon>
        <taxon>Pentapetalae</taxon>
        <taxon>rosids</taxon>
        <taxon>Vitales</taxon>
        <taxon>Vitaceae</taxon>
        <taxon>Viteae</taxon>
        <taxon>Vitis</taxon>
    </lineage>
</organism>
<keyword evidence="3" id="KW-1185">Reference proteome</keyword>
<evidence type="ECO:0008006" key="4">
    <source>
        <dbReference type="Google" id="ProtNLM"/>
    </source>
</evidence>
<accession>A0AA38ZAE1</accession>
<feature type="coiled-coil region" evidence="1">
    <location>
        <begin position="64"/>
        <end position="102"/>
    </location>
</feature>
<dbReference type="Proteomes" id="UP001168098">
    <property type="component" value="Unassembled WGS sequence"/>
</dbReference>
<gene>
    <name evidence="2" type="ORF">PVL29_017007</name>
</gene>
<reference evidence="2 3" key="1">
    <citation type="journal article" date="2023" name="BMC Biotechnol.">
        <title>Vitis rotundifolia cv Carlos genome sequencing.</title>
        <authorList>
            <person name="Huff M."/>
            <person name="Hulse-Kemp A."/>
            <person name="Scheffler B."/>
            <person name="Youngblood R."/>
            <person name="Simpson S."/>
            <person name="Babiker E."/>
            <person name="Staton M."/>
        </authorList>
    </citation>
    <scope>NUCLEOTIDE SEQUENCE [LARGE SCALE GENOMIC DNA]</scope>
    <source>
        <tissue evidence="2">Leaf</tissue>
    </source>
</reference>
<keyword evidence="1" id="KW-0175">Coiled coil</keyword>
<dbReference type="InterPro" id="IPR007033">
    <property type="entry name" value="GORAB"/>
</dbReference>
<dbReference type="Pfam" id="PF04949">
    <property type="entry name" value="Transcrip_act"/>
    <property type="match status" value="1"/>
</dbReference>
<evidence type="ECO:0000313" key="3">
    <source>
        <dbReference type="Proteomes" id="UP001168098"/>
    </source>
</evidence>
<dbReference type="EMBL" id="JARBHA010000013">
    <property type="protein sequence ID" value="KAJ9684809.1"/>
    <property type="molecule type" value="Genomic_DNA"/>
</dbReference>
<name>A0AA38ZAE1_VITRO</name>
<dbReference type="PANTHER" id="PTHR21470:SF3">
    <property type="entry name" value="RAB6-INTERACTING GOLGIN"/>
    <property type="match status" value="1"/>
</dbReference>
<evidence type="ECO:0000313" key="2">
    <source>
        <dbReference type="EMBL" id="KAJ9684809.1"/>
    </source>
</evidence>
<dbReference type="AlphaFoldDB" id="A0AA38ZAE1"/>
<evidence type="ECO:0000256" key="1">
    <source>
        <dbReference type="SAM" id="Coils"/>
    </source>
</evidence>
<comment type="caution">
    <text evidence="2">The sequence shown here is derived from an EMBL/GenBank/DDBJ whole genome shotgun (WGS) entry which is preliminary data.</text>
</comment>
<dbReference type="PANTHER" id="PTHR21470">
    <property type="entry name" value="RAB6-INTERACTING PROTEIN GORAB"/>
    <property type="match status" value="1"/>
</dbReference>
<sequence length="192" mass="22426">MKEVNEAAAAETSEYMNKLSYKLQHHPPNIGLQMQKTKNNLSSSGRLATMMMMEDEEDMTRSAISTLQSREEEIERKKMEVREKVELQLSRAEEETRRLAQIWEELEVLADPLRKEVAVVRKKIDMANRDLKPLGQSCQKKEKEYKEALEAFNEKNREKAQLVTTLMELLSESEKVRMKKLEDLSKHVDSRV</sequence>
<proteinExistence type="predicted"/>